<dbReference type="PATRIC" id="fig|1360.105.peg.2168"/>
<reference evidence="2" key="1">
    <citation type="submission" date="2015-10" db="EMBL/GenBank/DDBJ databases">
        <title>Draft Genome Sequences of 11 Lactococcus lactis subspecies cremoris strains.</title>
        <authorList>
            <person name="Wels M."/>
            <person name="Backus L."/>
            <person name="Boekhorst J."/>
            <person name="Dijkstra A."/>
            <person name="Beerthuizen M."/>
            <person name="Kelly W."/>
            <person name="Siezen R."/>
            <person name="Bachmann H."/>
            <person name="Van Hijum S."/>
        </authorList>
    </citation>
    <scope>NUCLEOTIDE SEQUENCE [LARGE SCALE GENOMIC DNA]</scope>
    <source>
        <strain evidence="2">KF282</strain>
    </source>
</reference>
<protein>
    <submittedName>
        <fullName evidence="1">Uncharacterized protein</fullName>
    </submittedName>
</protein>
<organism evidence="1 2">
    <name type="scientific">Lactococcus lactis subsp. lactis</name>
    <name type="common">Streptococcus lactis</name>
    <dbReference type="NCBI Taxonomy" id="1360"/>
    <lineage>
        <taxon>Bacteria</taxon>
        <taxon>Bacillati</taxon>
        <taxon>Bacillota</taxon>
        <taxon>Bacilli</taxon>
        <taxon>Lactobacillales</taxon>
        <taxon>Streptococcaceae</taxon>
        <taxon>Lactococcus</taxon>
    </lineage>
</organism>
<dbReference type="EMBL" id="LKLN01000031">
    <property type="protein sequence ID" value="KSU06325.1"/>
    <property type="molecule type" value="Genomic_DNA"/>
</dbReference>
<evidence type="ECO:0000313" key="1">
    <source>
        <dbReference type="EMBL" id="KSU06325.1"/>
    </source>
</evidence>
<dbReference type="Proteomes" id="UP000053058">
    <property type="component" value="Unassembled WGS sequence"/>
</dbReference>
<sequence>MENNKTLHECVLCGELTNTNLEFEDGSFICETCAQIQGELAEM</sequence>
<name>A0A0V8CYV1_LACLL</name>
<evidence type="ECO:0000313" key="2">
    <source>
        <dbReference type="Proteomes" id="UP000053058"/>
    </source>
</evidence>
<accession>A0A0V8CYV1</accession>
<dbReference type="AlphaFoldDB" id="A0A0V8CYV1"/>
<gene>
    <name evidence="1" type="ORF">KF282_1224</name>
</gene>
<comment type="caution">
    <text evidence="1">The sequence shown here is derived from an EMBL/GenBank/DDBJ whole genome shotgun (WGS) entry which is preliminary data.</text>
</comment>
<dbReference type="RefSeq" id="WP_268766180.1">
    <property type="nucleotide sequence ID" value="NZ_LKLN01000031.1"/>
</dbReference>
<proteinExistence type="predicted"/>